<protein>
    <submittedName>
        <fullName evidence="1">STAS domain-containing protein</fullName>
    </submittedName>
</protein>
<dbReference type="Proteomes" id="UP001163223">
    <property type="component" value="Chromosome"/>
</dbReference>
<reference evidence="1" key="1">
    <citation type="submission" date="2022-11" db="EMBL/GenBank/DDBJ databases">
        <title>beta-Carotene-producing bacterium, Jeongeuplla avenae sp. nov., alleviates the salt stress of Arabidopsis seedlings.</title>
        <authorList>
            <person name="Jiang L."/>
            <person name="Lee J."/>
        </authorList>
    </citation>
    <scope>NUCLEOTIDE SEQUENCE</scope>
    <source>
        <strain evidence="1">DY_R2A_6</strain>
    </source>
</reference>
<keyword evidence="2" id="KW-1185">Reference proteome</keyword>
<proteinExistence type="predicted"/>
<organism evidence="1 2">
    <name type="scientific">Antarcticirhabdus aurantiaca</name>
    <dbReference type="NCBI Taxonomy" id="2606717"/>
    <lineage>
        <taxon>Bacteria</taxon>
        <taxon>Pseudomonadati</taxon>
        <taxon>Pseudomonadota</taxon>
        <taxon>Alphaproteobacteria</taxon>
        <taxon>Hyphomicrobiales</taxon>
        <taxon>Aurantimonadaceae</taxon>
        <taxon>Antarcticirhabdus</taxon>
    </lineage>
</organism>
<dbReference type="EMBL" id="CP113520">
    <property type="protein sequence ID" value="WAJ29840.1"/>
    <property type="molecule type" value="Genomic_DNA"/>
</dbReference>
<evidence type="ECO:0000313" key="2">
    <source>
        <dbReference type="Proteomes" id="UP001163223"/>
    </source>
</evidence>
<gene>
    <name evidence="1" type="ORF">OXU80_06355</name>
</gene>
<name>A0ACD4NT16_9HYPH</name>
<evidence type="ECO:0000313" key="1">
    <source>
        <dbReference type="EMBL" id="WAJ29840.1"/>
    </source>
</evidence>
<accession>A0ACD4NT16</accession>
<sequence length="190" mass="19375">MPKRSSKPAPAEDVPALEAVAAPKAPPRRRRAKVEAPALEIEADAVSAEVEVVAEPVVDAAFAGLPPEIAAMLAAAAAAEAPADVEAEEEASGLVLPEGGEMVGLPAVLDLTAASELRETLIGHRGAPIVLDGSSVERLGGQCLQILLSARATWAADNRAFALATPSEALLRDLSILGVSPESLSTHESA</sequence>